<dbReference type="OrthoDB" id="432953at2759"/>
<evidence type="ECO:0000256" key="1">
    <source>
        <dbReference type="SAM" id="MobiDB-lite"/>
    </source>
</evidence>
<feature type="compositionally biased region" description="Low complexity" evidence="1">
    <location>
        <begin position="731"/>
        <end position="751"/>
    </location>
</feature>
<gene>
    <name evidence="2" type="ORF">AC579_4800</name>
</gene>
<dbReference type="GO" id="GO:0016020">
    <property type="term" value="C:membrane"/>
    <property type="evidence" value="ECO:0007669"/>
    <property type="project" value="TreeGrafter"/>
</dbReference>
<proteinExistence type="predicted"/>
<reference evidence="2 3" key="1">
    <citation type="submission" date="2015-07" db="EMBL/GenBank/DDBJ databases">
        <title>Comparative genomics of the Sigatoka disease complex on banana suggests a link between parallel evolutionary changes in Pseudocercospora fijiensis and Pseudocercospora eumusae and increased virulence on the banana host.</title>
        <authorList>
            <person name="Chang T.-C."/>
            <person name="Salvucci A."/>
            <person name="Crous P.W."/>
            <person name="Stergiopoulos I."/>
        </authorList>
    </citation>
    <scope>NUCLEOTIDE SEQUENCE [LARGE SCALE GENOMIC DNA]</scope>
    <source>
        <strain evidence="2 3">CBS 116634</strain>
    </source>
</reference>
<feature type="compositionally biased region" description="Basic and acidic residues" evidence="1">
    <location>
        <begin position="675"/>
        <end position="686"/>
    </location>
</feature>
<dbReference type="AlphaFoldDB" id="A0A139IIA8"/>
<keyword evidence="3" id="KW-1185">Reference proteome</keyword>
<dbReference type="GO" id="GO:0005797">
    <property type="term" value="C:Golgi medial cisterna"/>
    <property type="evidence" value="ECO:0007669"/>
    <property type="project" value="TreeGrafter"/>
</dbReference>
<dbReference type="EMBL" id="LFZO01000082">
    <property type="protein sequence ID" value="KXT14449.1"/>
    <property type="molecule type" value="Genomic_DNA"/>
</dbReference>
<organism evidence="2 3">
    <name type="scientific">Pseudocercospora musae</name>
    <dbReference type="NCBI Taxonomy" id="113226"/>
    <lineage>
        <taxon>Eukaryota</taxon>
        <taxon>Fungi</taxon>
        <taxon>Dikarya</taxon>
        <taxon>Ascomycota</taxon>
        <taxon>Pezizomycotina</taxon>
        <taxon>Dothideomycetes</taxon>
        <taxon>Dothideomycetidae</taxon>
        <taxon>Mycosphaerellales</taxon>
        <taxon>Mycosphaerellaceae</taxon>
        <taxon>Pseudocercospora</taxon>
    </lineage>
</organism>
<feature type="region of interest" description="Disordered" evidence="1">
    <location>
        <begin position="781"/>
        <end position="856"/>
    </location>
</feature>
<evidence type="ECO:0000313" key="3">
    <source>
        <dbReference type="Proteomes" id="UP000073492"/>
    </source>
</evidence>
<feature type="compositionally biased region" description="Acidic residues" evidence="1">
    <location>
        <begin position="690"/>
        <end position="699"/>
    </location>
</feature>
<dbReference type="InterPro" id="IPR026705">
    <property type="entry name" value="Hid-1/Ecm30"/>
</dbReference>
<dbReference type="PANTHER" id="PTHR21575:SF12">
    <property type="entry name" value="PROTEIN HID1"/>
    <property type="match status" value="1"/>
</dbReference>
<sequence>MGVSESKIAFKQTVSRLLDNRNIDSADPIWNELWTLPETADDVFSFWAANDIRELLWTHPNQKIVAADYQFMHEPKRNLITLIYLTIARLEQLQSQHVFPEDPSMTNRQIVNCMRIITRLMPFIHEAKNMQEWANRFFWEPQRPTYLNWDRLNSRPNQHYDGLRPNVLYSRQDADKEIGPPLGQRLLDIVTKYMFFAGFTLPSRETEDGKPDLDITLKVWHSGVGSGSSPYCTAENFRNQYETARLLLTMASGTMYIRPDQVAMADNKALTYLTTQLNQRMINAINCSLLNTVMRFQPTVWSPMIDWEARRDNKKVLVSTCLQFLLVSMVYIPPLGPDGKSVKNLFRNSMASLFRPDDFQFINHGIKRVLEQPVSANRSFIPKSDKVEWAPDMLSFLWEMVQCNKKFRRYLCDTRIAMDYFVILLYYVMDGIRDTTNTKLGVVRMSVCILQSLSTDRVFATHLRAPFNHVDALPEVMRIKNFHGSYADFLLCSMADIIVTTEERMEPVYGPCIDIIKNISPYQKHLERATSSKLMRIFEKLATPGYLLRNDGNSVVLKGLLQACHAILENNFEGRSRDSRVELAWREKHWLTCLCRVPETRAENPQFVKVLIASKHRFQALRDLTVDTTLAELDRQALERKERGDAAVFRSPSRQSSFDSIRTPANARAPSLRNVPEHDKLDDHESFTIGDDEDEDGEAESALTSPSSETGPDVRLSERARGKQPLSLNEASRSASTTSLPTLTPISTSQTFRPSQQWLESWVSQSPLEEILHTIEEAEIRQQHVPSTRNSTCEDGHVPNTPREKQSLESGREARQRAQLARQSAERDRAGSAQKAHGADGQGSLKPEGNVKPAGGGPASFQWTAAAIGWYNALIWSRIYLQECEAFQGPNGLYSATDIRLFRRHSAREEVSLRNPKGAIDAVGNSLAQRIGSLSITSPTTGNK</sequence>
<accession>A0A139IIA8</accession>
<dbReference type="STRING" id="113226.A0A139IIA8"/>
<comment type="caution">
    <text evidence="2">The sequence shown here is derived from an EMBL/GenBank/DDBJ whole genome shotgun (WGS) entry which is preliminary data.</text>
</comment>
<dbReference type="Pfam" id="PF12722">
    <property type="entry name" value="Hid1"/>
    <property type="match status" value="2"/>
</dbReference>
<protein>
    <submittedName>
        <fullName evidence="2">Uncharacterized protein</fullName>
    </submittedName>
</protein>
<dbReference type="GO" id="GO:0000138">
    <property type="term" value="C:Golgi trans cisterna"/>
    <property type="evidence" value="ECO:0007669"/>
    <property type="project" value="TreeGrafter"/>
</dbReference>
<name>A0A139IIA8_9PEZI</name>
<feature type="region of interest" description="Disordered" evidence="1">
    <location>
        <begin position="641"/>
        <end position="751"/>
    </location>
</feature>
<feature type="compositionally biased region" description="Basic and acidic residues" evidence="1">
    <location>
        <begin position="792"/>
        <end position="816"/>
    </location>
</feature>
<evidence type="ECO:0000313" key="2">
    <source>
        <dbReference type="EMBL" id="KXT14449.1"/>
    </source>
</evidence>
<dbReference type="PANTHER" id="PTHR21575">
    <property type="entry name" value="PROTEIN HID1"/>
    <property type="match status" value="1"/>
</dbReference>
<dbReference type="Proteomes" id="UP000073492">
    <property type="component" value="Unassembled WGS sequence"/>
</dbReference>